<organism evidence="1 2">
    <name type="scientific">Gonium pectorale</name>
    <name type="common">Green alga</name>
    <dbReference type="NCBI Taxonomy" id="33097"/>
    <lineage>
        <taxon>Eukaryota</taxon>
        <taxon>Viridiplantae</taxon>
        <taxon>Chlorophyta</taxon>
        <taxon>core chlorophytes</taxon>
        <taxon>Chlorophyceae</taxon>
        <taxon>CS clade</taxon>
        <taxon>Chlamydomonadales</taxon>
        <taxon>Volvocaceae</taxon>
        <taxon>Gonium</taxon>
    </lineage>
</organism>
<evidence type="ECO:0000313" key="2">
    <source>
        <dbReference type="Proteomes" id="UP000075714"/>
    </source>
</evidence>
<reference evidence="2" key="1">
    <citation type="journal article" date="2016" name="Nat. Commun.">
        <title>The Gonium pectorale genome demonstrates co-option of cell cycle regulation during the evolution of multicellularity.</title>
        <authorList>
            <person name="Hanschen E.R."/>
            <person name="Marriage T.N."/>
            <person name="Ferris P.J."/>
            <person name="Hamaji T."/>
            <person name="Toyoda A."/>
            <person name="Fujiyama A."/>
            <person name="Neme R."/>
            <person name="Noguchi H."/>
            <person name="Minakuchi Y."/>
            <person name="Suzuki M."/>
            <person name="Kawai-Toyooka H."/>
            <person name="Smith D.R."/>
            <person name="Sparks H."/>
            <person name="Anderson J."/>
            <person name="Bakaric R."/>
            <person name="Luria V."/>
            <person name="Karger A."/>
            <person name="Kirschner M.W."/>
            <person name="Durand P.M."/>
            <person name="Michod R.E."/>
            <person name="Nozaki H."/>
            <person name="Olson B.J."/>
        </authorList>
    </citation>
    <scope>NUCLEOTIDE SEQUENCE [LARGE SCALE GENOMIC DNA]</scope>
    <source>
        <strain evidence="2">NIES-2863</strain>
    </source>
</reference>
<evidence type="ECO:0000313" key="1">
    <source>
        <dbReference type="EMBL" id="KXZ56076.1"/>
    </source>
</evidence>
<sequence length="205" mass="20706">MTNAIVLDTNGEPSREFVDNFKTPFKEAVAAEWSTDAASLSGAAINVLSGTVNRTGGLGLFGYMTGPEVLSADVAAYVDNIKPIITAESNTVVAASGSSDGGTLVTLPAFSATDNFYVAVPVYCTPASGSVVSVGTITVVCKAVGGSGNYATINIDVTVGANATLVAEACAVYKAQGKTASQSSGLCAAAPAQVKSEYRTRAFVL</sequence>
<dbReference type="Proteomes" id="UP000075714">
    <property type="component" value="Unassembled WGS sequence"/>
</dbReference>
<dbReference type="EMBL" id="LSYV01000003">
    <property type="protein sequence ID" value="KXZ56076.1"/>
    <property type="molecule type" value="Genomic_DNA"/>
</dbReference>
<accession>A0A150H1P5</accession>
<name>A0A150H1P5_GONPE</name>
<protein>
    <submittedName>
        <fullName evidence="1">Uncharacterized protein</fullName>
    </submittedName>
</protein>
<dbReference type="AlphaFoldDB" id="A0A150H1P5"/>
<gene>
    <name evidence="1" type="ORF">GPECTOR_2g958</name>
</gene>
<keyword evidence="2" id="KW-1185">Reference proteome</keyword>
<comment type="caution">
    <text evidence="1">The sequence shown here is derived from an EMBL/GenBank/DDBJ whole genome shotgun (WGS) entry which is preliminary data.</text>
</comment>
<proteinExistence type="predicted"/>